<dbReference type="EMBL" id="CAICTM010000316">
    <property type="protein sequence ID" value="CAB9507704.1"/>
    <property type="molecule type" value="Genomic_DNA"/>
</dbReference>
<feature type="signal peptide" evidence="1">
    <location>
        <begin position="1"/>
        <end position="19"/>
    </location>
</feature>
<name>A0A9N8DV66_9STRA</name>
<dbReference type="NCBIfam" id="NF038127">
    <property type="entry name" value="FDP_fam"/>
    <property type="match status" value="1"/>
</dbReference>
<evidence type="ECO:0000256" key="1">
    <source>
        <dbReference type="SAM" id="SignalP"/>
    </source>
</evidence>
<comment type="caution">
    <text evidence="3">The sequence shown here is derived from an EMBL/GenBank/DDBJ whole genome shotgun (WGS) entry which is preliminary data.</text>
</comment>
<accession>A0A9N8DV66</accession>
<dbReference type="Gene3D" id="2.60.120.380">
    <property type="match status" value="1"/>
</dbReference>
<reference evidence="3" key="1">
    <citation type="submission" date="2020-06" db="EMBL/GenBank/DDBJ databases">
        <authorList>
            <consortium name="Plant Systems Biology data submission"/>
        </authorList>
    </citation>
    <scope>NUCLEOTIDE SEQUENCE</scope>
    <source>
        <strain evidence="3">D6</strain>
    </source>
</reference>
<evidence type="ECO:0000259" key="2">
    <source>
        <dbReference type="Pfam" id="PF04151"/>
    </source>
</evidence>
<gene>
    <name evidence="3" type="ORF">SEMRO_317_G115750.1</name>
</gene>
<dbReference type="Proteomes" id="UP001153069">
    <property type="component" value="Unassembled WGS sequence"/>
</dbReference>
<dbReference type="AlphaFoldDB" id="A0A9N8DV66"/>
<dbReference type="Pfam" id="PF04151">
    <property type="entry name" value="PPC"/>
    <property type="match status" value="1"/>
</dbReference>
<evidence type="ECO:0000313" key="3">
    <source>
        <dbReference type="EMBL" id="CAB9507704.1"/>
    </source>
</evidence>
<feature type="domain" description="Peptidase C-terminal archaeal/bacterial" evidence="2">
    <location>
        <begin position="69"/>
        <end position="142"/>
    </location>
</feature>
<proteinExistence type="predicted"/>
<organism evidence="3 4">
    <name type="scientific">Seminavis robusta</name>
    <dbReference type="NCBI Taxonomy" id="568900"/>
    <lineage>
        <taxon>Eukaryota</taxon>
        <taxon>Sar</taxon>
        <taxon>Stramenopiles</taxon>
        <taxon>Ochrophyta</taxon>
        <taxon>Bacillariophyta</taxon>
        <taxon>Bacillariophyceae</taxon>
        <taxon>Bacillariophycidae</taxon>
        <taxon>Naviculales</taxon>
        <taxon>Naviculaceae</taxon>
        <taxon>Seminavis</taxon>
    </lineage>
</organism>
<keyword evidence="4" id="KW-1185">Reference proteome</keyword>
<sequence length="160" mass="17500">MKFSSSIAGFLTLMSVAHASVIQEQEPNNSLNTAQPIPVAAFSLGYNPIIANSATLPWVTIEGTGDNTFDFYAFVVPNAGMIASIFDVDNTGNLDSYLTLYDPNGNYLAANDDSWPNMDSGSSSYFDSYLTYTFTTPGTYTIAHSFELHMVWGTHTSRYD</sequence>
<feature type="chain" id="PRO_5040156953" evidence="1">
    <location>
        <begin position="20"/>
        <end position="160"/>
    </location>
</feature>
<evidence type="ECO:0000313" key="4">
    <source>
        <dbReference type="Proteomes" id="UP001153069"/>
    </source>
</evidence>
<protein>
    <submittedName>
        <fullName evidence="3">Hemolysin-type calcium-binding</fullName>
    </submittedName>
</protein>
<dbReference type="InterPro" id="IPR007280">
    <property type="entry name" value="Peptidase_C_arc/bac"/>
</dbReference>
<keyword evidence="1" id="KW-0732">Signal</keyword>